<keyword evidence="2" id="KW-0812">Transmembrane</keyword>
<proteinExistence type="predicted"/>
<feature type="compositionally biased region" description="Low complexity" evidence="1">
    <location>
        <begin position="211"/>
        <end position="223"/>
    </location>
</feature>
<organism evidence="3 4">
    <name type="scientific">Lentinula raphanica</name>
    <dbReference type="NCBI Taxonomy" id="153919"/>
    <lineage>
        <taxon>Eukaryota</taxon>
        <taxon>Fungi</taxon>
        <taxon>Dikarya</taxon>
        <taxon>Basidiomycota</taxon>
        <taxon>Agaricomycotina</taxon>
        <taxon>Agaricomycetes</taxon>
        <taxon>Agaricomycetidae</taxon>
        <taxon>Agaricales</taxon>
        <taxon>Marasmiineae</taxon>
        <taxon>Omphalotaceae</taxon>
        <taxon>Lentinula</taxon>
    </lineage>
</organism>
<dbReference type="EMBL" id="MU806248">
    <property type="protein sequence ID" value="KAJ3837407.1"/>
    <property type="molecule type" value="Genomic_DNA"/>
</dbReference>
<feature type="compositionally biased region" description="Polar residues" evidence="1">
    <location>
        <begin position="34"/>
        <end position="53"/>
    </location>
</feature>
<feature type="region of interest" description="Disordered" evidence="1">
    <location>
        <begin position="129"/>
        <end position="223"/>
    </location>
</feature>
<protein>
    <recommendedName>
        <fullName evidence="5">Transmembrane protein</fullName>
    </recommendedName>
</protein>
<feature type="compositionally biased region" description="Basic and acidic residues" evidence="1">
    <location>
        <begin position="199"/>
        <end position="210"/>
    </location>
</feature>
<dbReference type="AlphaFoldDB" id="A0AA38UGK2"/>
<evidence type="ECO:0000313" key="4">
    <source>
        <dbReference type="Proteomes" id="UP001163846"/>
    </source>
</evidence>
<feature type="transmembrane region" description="Helical" evidence="2">
    <location>
        <begin position="580"/>
        <end position="607"/>
    </location>
</feature>
<feature type="transmembrane region" description="Helical" evidence="2">
    <location>
        <begin position="627"/>
        <end position="648"/>
    </location>
</feature>
<feature type="compositionally biased region" description="Polar residues" evidence="1">
    <location>
        <begin position="167"/>
        <end position="177"/>
    </location>
</feature>
<evidence type="ECO:0000256" key="1">
    <source>
        <dbReference type="SAM" id="MobiDB-lite"/>
    </source>
</evidence>
<feature type="compositionally biased region" description="Basic and acidic residues" evidence="1">
    <location>
        <begin position="147"/>
        <end position="166"/>
    </location>
</feature>
<evidence type="ECO:0000313" key="3">
    <source>
        <dbReference type="EMBL" id="KAJ3837407.1"/>
    </source>
</evidence>
<keyword evidence="4" id="KW-1185">Reference proteome</keyword>
<evidence type="ECO:0000256" key="2">
    <source>
        <dbReference type="SAM" id="Phobius"/>
    </source>
</evidence>
<reference evidence="3" key="1">
    <citation type="submission" date="2022-08" db="EMBL/GenBank/DDBJ databases">
        <authorList>
            <consortium name="DOE Joint Genome Institute"/>
            <person name="Min B."/>
            <person name="Riley R."/>
            <person name="Sierra-Patev S."/>
            <person name="Naranjo-Ortiz M."/>
            <person name="Looney B."/>
            <person name="Konkel Z."/>
            <person name="Slot J.C."/>
            <person name="Sakamoto Y."/>
            <person name="Steenwyk J.L."/>
            <person name="Rokas A."/>
            <person name="Carro J."/>
            <person name="Camarero S."/>
            <person name="Ferreira P."/>
            <person name="Molpeceres G."/>
            <person name="Ruiz-Duenas F.J."/>
            <person name="Serrano A."/>
            <person name="Henrissat B."/>
            <person name="Drula E."/>
            <person name="Hughes K.W."/>
            <person name="Mata J.L."/>
            <person name="Ishikawa N.K."/>
            <person name="Vargas-Isla R."/>
            <person name="Ushijima S."/>
            <person name="Smith C.A."/>
            <person name="Ahrendt S."/>
            <person name="Andreopoulos W."/>
            <person name="He G."/>
            <person name="Labutti K."/>
            <person name="Lipzen A."/>
            <person name="Ng V."/>
            <person name="Sandor L."/>
            <person name="Barry K."/>
            <person name="Martinez A.T."/>
            <person name="Xiao Y."/>
            <person name="Gibbons J.G."/>
            <person name="Terashima K."/>
            <person name="Hibbett D.S."/>
            <person name="Grigoriev I.V."/>
        </authorList>
    </citation>
    <scope>NUCLEOTIDE SEQUENCE</scope>
    <source>
        <strain evidence="3">TFB9207</strain>
    </source>
</reference>
<sequence>MTSTEQPVQIDTAEEGSGPSSMLFPTFSDRETGDPSSTSPDSNATTHLTSSDKLSALPPSMTSPNLNRGHGARSPMMNMNTHGHSPRMFRHSLDASRSWPSITQSGLLSSNMEGFAGFSPTLSSDADHGFLSGKDTRRPRVSASEGSIDHDHDRRTSRKTSMDSDRTSLPTMQSVRQVLNRLRRGSDPTASSYAVHGEYNIKSDHNRDVGSRSPSHSPSRAASPLRIFQQWSQGIHHRPHTPHHHEEPFIPVDPFQSQFLFTFQSGSLLPMWIRKRLPGYKHDNADAEGLPMQANVHPQRTLAAHHPNEHRSEGNGTAASAPDVHKPDHVHVQTTMDWRMLQIFFLDTLPRLIYLHLLLRIPSMYFSRVARIFEDAEVSKPDIQRMVEACGRGGSHFLPPPPQQQQQTQTNAIPVGQEPANNANNAQAQPSSLYATINSSARGLGPASAASNLAAAAAASVVDLPLPLPEDWKFPLVSPSLIRFKLSWETFIDSLMREWKTLNVVSALLLSAILTMFQIDSAETDPLTRTAALLSLICAIMSLSYGCIYIVRFGTMRSMYRASIWAEEAQKTKTLLWWNVWVLLAMPAIWMSWSMILFILSILSFVWRTGDSSDPQDRPPLSDAAELGPRVAITFVFLLGMVYFFLIVRTLRGGMSKLGRGRIGKVWLLLPVVLKRHGIPPVRGLTGGEQTQTLLFLFLTVRRRPDLS</sequence>
<feature type="region of interest" description="Disordered" evidence="1">
    <location>
        <begin position="1"/>
        <end position="87"/>
    </location>
</feature>
<accession>A0AA38UGK2</accession>
<keyword evidence="2" id="KW-1133">Transmembrane helix</keyword>
<keyword evidence="2" id="KW-0472">Membrane</keyword>
<dbReference type="Proteomes" id="UP001163846">
    <property type="component" value="Unassembled WGS sequence"/>
</dbReference>
<feature type="transmembrane region" description="Helical" evidence="2">
    <location>
        <begin position="501"/>
        <end position="519"/>
    </location>
</feature>
<feature type="transmembrane region" description="Helical" evidence="2">
    <location>
        <begin position="531"/>
        <end position="551"/>
    </location>
</feature>
<gene>
    <name evidence="3" type="ORF">F5878DRAFT_217371</name>
</gene>
<comment type="caution">
    <text evidence="3">The sequence shown here is derived from an EMBL/GenBank/DDBJ whole genome shotgun (WGS) entry which is preliminary data.</text>
</comment>
<evidence type="ECO:0008006" key="5">
    <source>
        <dbReference type="Google" id="ProtNLM"/>
    </source>
</evidence>
<name>A0AA38UGK2_9AGAR</name>